<organism evidence="6 7">
    <name type="scientific">Corchorus capsularis</name>
    <name type="common">Jute</name>
    <dbReference type="NCBI Taxonomy" id="210143"/>
    <lineage>
        <taxon>Eukaryota</taxon>
        <taxon>Viridiplantae</taxon>
        <taxon>Streptophyta</taxon>
        <taxon>Embryophyta</taxon>
        <taxon>Tracheophyta</taxon>
        <taxon>Spermatophyta</taxon>
        <taxon>Magnoliopsida</taxon>
        <taxon>eudicotyledons</taxon>
        <taxon>Gunneridae</taxon>
        <taxon>Pentapetalae</taxon>
        <taxon>rosids</taxon>
        <taxon>malvids</taxon>
        <taxon>Malvales</taxon>
        <taxon>Malvaceae</taxon>
        <taxon>Grewioideae</taxon>
        <taxon>Apeibeae</taxon>
        <taxon>Corchorus</taxon>
    </lineage>
</organism>
<dbReference type="GO" id="GO:0007018">
    <property type="term" value="P:microtubule-based movement"/>
    <property type="evidence" value="ECO:0007669"/>
    <property type="project" value="InterPro"/>
</dbReference>
<accession>A0A1R3HDF5</accession>
<dbReference type="SUPFAM" id="SSF52540">
    <property type="entry name" value="P-loop containing nucleoside triphosphate hydrolases"/>
    <property type="match status" value="1"/>
</dbReference>
<keyword evidence="2 4" id="KW-0505">Motor protein</keyword>
<evidence type="ECO:0000256" key="1">
    <source>
        <dbReference type="ARBA" id="ARBA00022701"/>
    </source>
</evidence>
<dbReference type="GO" id="GO:0005874">
    <property type="term" value="C:microtubule"/>
    <property type="evidence" value="ECO:0007669"/>
    <property type="project" value="UniProtKB-KW"/>
</dbReference>
<sequence>MGLNQGRKARVIAKIKGFTDLEPETADEASRRWISVHKPNGDDSQTVTVSFGDQSASRKESYELDYCYDRKEGNSLVYEREVKSLVKDVFSGENATVIAYGARGSGKTYLIQGSEEEPGLAVLAMTEILSLAEESGKLITISCFEICKDHAYDLLSPERQEVFVWEDVAKRKIQLQGLSQIPVKSIQEFQKLYLSGQNLHKQPHKILAEPHQRSHKGLIIHVFSGDKSDALPIGKMNFVDLAGYEDARRKSTDGVNLLENNKINKSIYALHNVIYALNANESHVPYRESKLTRMLHDSLGWRNQILMLTCLNSSFCRDSLYMASLASRSCKGANRFIPDSTKKAKSMVRTTLHSSYKKGIPGSVSATVTKQIGTRVRITENKGNGKFSAIRGRKLFDEACHSTKSNMATKEESLSLEVVPATKQNIQEEEPSPLQAVSAEETEKAVKAFSTEQTKMPNKVVWTNEDNHDEATPNINSNAKAFLCVVADHTMDKENQLLVANDNESPPISARLQELSSNLKLLYSTTPSCIEIPPKMDIYFDSQVSTEILEPKTPEPSLSVNDKLEIEEASCSPWKAFSAYSSKMKTSLVDEYLRFLNTASKEDLKRLKGIGEKRATYIVELRDESPEPFKKLDDLKDIGLSAKQIKGMMRKEIGELFS</sequence>
<dbReference type="PANTHER" id="PTHR47969:SF9">
    <property type="entry name" value="KINESIN-LIKE PROTEIN"/>
    <property type="match status" value="1"/>
</dbReference>
<evidence type="ECO:0000256" key="3">
    <source>
        <dbReference type="ARBA" id="ARBA00061615"/>
    </source>
</evidence>
<comment type="similarity">
    <text evidence="3">Belongs to the TRAFAC class myosin-kinesin ATPase superfamily. Kinesin family. KIN-10 subfamily.</text>
</comment>
<feature type="binding site" evidence="4">
    <location>
        <begin position="101"/>
        <end position="108"/>
    </location>
    <ligand>
        <name>ATP</name>
        <dbReference type="ChEBI" id="CHEBI:30616"/>
    </ligand>
</feature>
<dbReference type="EMBL" id="AWWV01012208">
    <property type="protein sequence ID" value="OMO68382.1"/>
    <property type="molecule type" value="Genomic_DNA"/>
</dbReference>
<dbReference type="PROSITE" id="PS50067">
    <property type="entry name" value="KINESIN_MOTOR_2"/>
    <property type="match status" value="1"/>
</dbReference>
<dbReference type="Gene3D" id="1.10.150.280">
    <property type="entry name" value="AF1531-like domain"/>
    <property type="match status" value="1"/>
</dbReference>
<dbReference type="InterPro" id="IPR010994">
    <property type="entry name" value="RuvA_2-like"/>
</dbReference>
<dbReference type="GO" id="GO:0051231">
    <property type="term" value="P:spindle elongation"/>
    <property type="evidence" value="ECO:0007669"/>
    <property type="project" value="TreeGrafter"/>
</dbReference>
<keyword evidence="4" id="KW-0067">ATP-binding</keyword>
<dbReference type="FunFam" id="1.10.150.280:FF:000003">
    <property type="entry name" value="Kinesin-like protein KIN-10C"/>
    <property type="match status" value="1"/>
</dbReference>
<dbReference type="InterPro" id="IPR036961">
    <property type="entry name" value="Kinesin_motor_dom_sf"/>
</dbReference>
<dbReference type="PANTHER" id="PTHR47969">
    <property type="entry name" value="CHROMOSOME-ASSOCIATED KINESIN KIF4A-RELATED"/>
    <property type="match status" value="1"/>
</dbReference>
<dbReference type="Proteomes" id="UP000188268">
    <property type="component" value="Unassembled WGS sequence"/>
</dbReference>
<evidence type="ECO:0000256" key="4">
    <source>
        <dbReference type="PROSITE-ProRule" id="PRU00283"/>
    </source>
</evidence>
<proteinExistence type="inferred from homology"/>
<dbReference type="Gene3D" id="3.40.850.10">
    <property type="entry name" value="Kinesin motor domain"/>
    <property type="match status" value="1"/>
</dbReference>
<comment type="caution">
    <text evidence="6">The sequence shown here is derived from an EMBL/GenBank/DDBJ whole genome shotgun (WGS) entry which is preliminary data.</text>
</comment>
<evidence type="ECO:0000256" key="2">
    <source>
        <dbReference type="ARBA" id="ARBA00023175"/>
    </source>
</evidence>
<evidence type="ECO:0000259" key="5">
    <source>
        <dbReference type="PROSITE" id="PS50067"/>
    </source>
</evidence>
<dbReference type="GO" id="GO:0007052">
    <property type="term" value="P:mitotic spindle organization"/>
    <property type="evidence" value="ECO:0007669"/>
    <property type="project" value="TreeGrafter"/>
</dbReference>
<protein>
    <recommendedName>
        <fullName evidence="5">Kinesin motor domain-containing protein</fullName>
    </recommendedName>
</protein>
<keyword evidence="7" id="KW-1185">Reference proteome</keyword>
<dbReference type="OrthoDB" id="3176171at2759"/>
<dbReference type="PRINTS" id="PR00380">
    <property type="entry name" value="KINESINHEAVY"/>
</dbReference>
<gene>
    <name evidence="6" type="ORF">CCACVL1_19975</name>
</gene>
<feature type="domain" description="Kinesin motor" evidence="5">
    <location>
        <begin position="8"/>
        <end position="332"/>
    </location>
</feature>
<dbReference type="STRING" id="210143.A0A1R3HDF5"/>
<dbReference type="InterPro" id="IPR027417">
    <property type="entry name" value="P-loop_NTPase"/>
</dbReference>
<reference evidence="6 7" key="1">
    <citation type="submission" date="2013-09" db="EMBL/GenBank/DDBJ databases">
        <title>Corchorus capsularis genome sequencing.</title>
        <authorList>
            <person name="Alam M."/>
            <person name="Haque M.S."/>
            <person name="Islam M.S."/>
            <person name="Emdad E.M."/>
            <person name="Islam M.M."/>
            <person name="Ahmed B."/>
            <person name="Halim A."/>
            <person name="Hossen Q.M.M."/>
            <person name="Hossain M.Z."/>
            <person name="Ahmed R."/>
            <person name="Khan M.M."/>
            <person name="Islam R."/>
            <person name="Rashid M.M."/>
            <person name="Khan S.A."/>
            <person name="Rahman M.S."/>
            <person name="Alam M."/>
        </authorList>
    </citation>
    <scope>NUCLEOTIDE SEQUENCE [LARGE SCALE GENOMIC DNA]</scope>
    <source>
        <strain evidence="7">cv. CVL-1</strain>
        <tissue evidence="6">Whole seedling</tissue>
    </source>
</reference>
<dbReference type="OMA" id="CTPWKTF"/>
<keyword evidence="1" id="KW-0493">Microtubule</keyword>
<evidence type="ECO:0000313" key="6">
    <source>
        <dbReference type="EMBL" id="OMO68382.1"/>
    </source>
</evidence>
<dbReference type="SUPFAM" id="SSF47781">
    <property type="entry name" value="RuvA domain 2-like"/>
    <property type="match status" value="1"/>
</dbReference>
<dbReference type="SMART" id="SM00129">
    <property type="entry name" value="KISc"/>
    <property type="match status" value="1"/>
</dbReference>
<dbReference type="Pfam" id="PF00225">
    <property type="entry name" value="Kinesin"/>
    <property type="match status" value="1"/>
</dbReference>
<dbReference type="GO" id="GO:0005524">
    <property type="term" value="F:ATP binding"/>
    <property type="evidence" value="ECO:0007669"/>
    <property type="project" value="UniProtKB-UniRule"/>
</dbReference>
<dbReference type="GO" id="GO:0003777">
    <property type="term" value="F:microtubule motor activity"/>
    <property type="evidence" value="ECO:0007669"/>
    <property type="project" value="InterPro"/>
</dbReference>
<dbReference type="GO" id="GO:0005875">
    <property type="term" value="C:microtubule associated complex"/>
    <property type="evidence" value="ECO:0007669"/>
    <property type="project" value="TreeGrafter"/>
</dbReference>
<dbReference type="InterPro" id="IPR001752">
    <property type="entry name" value="Kinesin_motor_dom"/>
</dbReference>
<keyword evidence="4" id="KW-0547">Nucleotide-binding</keyword>
<dbReference type="GO" id="GO:0008017">
    <property type="term" value="F:microtubule binding"/>
    <property type="evidence" value="ECO:0007669"/>
    <property type="project" value="InterPro"/>
</dbReference>
<dbReference type="Pfam" id="PF12836">
    <property type="entry name" value="HHH_3"/>
    <property type="match status" value="1"/>
</dbReference>
<dbReference type="InterPro" id="IPR027640">
    <property type="entry name" value="Kinesin-like_fam"/>
</dbReference>
<name>A0A1R3HDF5_COCAP</name>
<dbReference type="Gramene" id="OMO68382">
    <property type="protein sequence ID" value="OMO68382"/>
    <property type="gene ID" value="CCACVL1_19975"/>
</dbReference>
<dbReference type="AlphaFoldDB" id="A0A1R3HDF5"/>
<evidence type="ECO:0000313" key="7">
    <source>
        <dbReference type="Proteomes" id="UP000188268"/>
    </source>
</evidence>